<comment type="caution">
    <text evidence="6">The sequence shown here is derived from an EMBL/GenBank/DDBJ whole genome shotgun (WGS) entry which is preliminary data.</text>
</comment>
<evidence type="ECO:0000313" key="7">
    <source>
        <dbReference type="Proteomes" id="UP000004416"/>
    </source>
</evidence>
<evidence type="ECO:0000259" key="5">
    <source>
        <dbReference type="Pfam" id="PF11794"/>
    </source>
</evidence>
<dbReference type="Gene3D" id="1.10.3140.10">
    <property type="entry name" value="4-hydroxybutyryl-coa dehydratase, domain 1"/>
    <property type="match status" value="1"/>
</dbReference>
<dbReference type="Pfam" id="PF11794">
    <property type="entry name" value="HpaB_N"/>
    <property type="match status" value="1"/>
</dbReference>
<feature type="domain" description="HpaB/PvcC/4-BUDH N-terminal" evidence="5">
    <location>
        <begin position="36"/>
        <end position="312"/>
    </location>
</feature>
<dbReference type="Gene3D" id="1.20.140.10">
    <property type="entry name" value="Butyryl-CoA Dehydrogenase, subunit A, domain 3"/>
    <property type="match status" value="1"/>
</dbReference>
<dbReference type="InterPro" id="IPR024719">
    <property type="entry name" value="HpaB/PvcC/4-BUDH_C"/>
</dbReference>
<dbReference type="EMBL" id="AFZX01000116">
    <property type="protein sequence ID" value="EHL04906.1"/>
    <property type="molecule type" value="Genomic_DNA"/>
</dbReference>
<dbReference type="PIRSF" id="PIRSF000331">
    <property type="entry name" value="HpaA_HpaB"/>
    <property type="match status" value="1"/>
</dbReference>
<dbReference type="Proteomes" id="UP000004416">
    <property type="component" value="Unassembled WGS sequence"/>
</dbReference>
<protein>
    <submittedName>
        <fullName evidence="6">4-hydroxyphenylacetate 3-hydroxylase family protein</fullName>
    </submittedName>
</protein>
<feature type="domain" description="HpaB/PvcC/4-BUDH C-terminal" evidence="4">
    <location>
        <begin position="326"/>
        <end position="523"/>
    </location>
</feature>
<evidence type="ECO:0000259" key="4">
    <source>
        <dbReference type="Pfam" id="PF03241"/>
    </source>
</evidence>
<dbReference type="Pfam" id="PF03241">
    <property type="entry name" value="HpaB"/>
    <property type="match status" value="1"/>
</dbReference>
<dbReference type="InterPro" id="IPR046373">
    <property type="entry name" value="Acyl-CoA_Oxase/DH_mid-dom_sf"/>
</dbReference>
<dbReference type="SUPFAM" id="SSF47203">
    <property type="entry name" value="Acyl-CoA dehydrogenase C-terminal domain-like"/>
    <property type="match status" value="1"/>
</dbReference>
<keyword evidence="1" id="KW-0285">Flavoprotein</keyword>
<dbReference type="GO" id="GO:0016627">
    <property type="term" value="F:oxidoreductase activity, acting on the CH-CH group of donors"/>
    <property type="evidence" value="ECO:0007669"/>
    <property type="project" value="InterPro"/>
</dbReference>
<keyword evidence="3" id="KW-0560">Oxidoreductase</keyword>
<dbReference type="HOGENOM" id="CLU_023920_1_0_9"/>
<dbReference type="PANTHER" id="PTHR36117">
    <property type="entry name" value="4-HYDROXYPHENYLACETATE 3-MONOOXYGENASE-RELATED"/>
    <property type="match status" value="1"/>
</dbReference>
<gene>
    <name evidence="6" type="ORF">HMPREF0322_04479</name>
</gene>
<dbReference type="InterPro" id="IPR036250">
    <property type="entry name" value="AcylCo_DH-like_C"/>
</dbReference>
<dbReference type="InterPro" id="IPR009100">
    <property type="entry name" value="AcylCoA_DH/oxidase_NM_dom_sf"/>
</dbReference>
<dbReference type="AlphaFoldDB" id="G9XU21"/>
<evidence type="ECO:0000256" key="2">
    <source>
        <dbReference type="ARBA" id="ARBA00022827"/>
    </source>
</evidence>
<proteinExistence type="predicted"/>
<dbReference type="Gene3D" id="2.40.110.10">
    <property type="entry name" value="Butyryl-CoA Dehydrogenase, subunit A, domain 2"/>
    <property type="match status" value="1"/>
</dbReference>
<evidence type="ECO:0000256" key="1">
    <source>
        <dbReference type="ARBA" id="ARBA00022630"/>
    </source>
</evidence>
<dbReference type="PANTHER" id="PTHR36117:SF3">
    <property type="entry name" value="4-HYDROXYPHENYLACETATE 3-MONOOXYGENASE-RELATED"/>
    <property type="match status" value="1"/>
</dbReference>
<evidence type="ECO:0000313" key="6">
    <source>
        <dbReference type="EMBL" id="EHL04906.1"/>
    </source>
</evidence>
<evidence type="ECO:0000256" key="3">
    <source>
        <dbReference type="ARBA" id="ARBA00023002"/>
    </source>
</evidence>
<dbReference type="SUPFAM" id="SSF56645">
    <property type="entry name" value="Acyl-CoA dehydrogenase NM domain-like"/>
    <property type="match status" value="1"/>
</dbReference>
<dbReference type="InterPro" id="IPR024674">
    <property type="entry name" value="HpaB/PvcC/4-BUDH_N"/>
</dbReference>
<reference evidence="6 7" key="1">
    <citation type="submission" date="2011-08" db="EMBL/GenBank/DDBJ databases">
        <authorList>
            <person name="Weinstock G."/>
            <person name="Sodergren E."/>
            <person name="Clifton S."/>
            <person name="Fulton L."/>
            <person name="Fulton B."/>
            <person name="Courtney L."/>
            <person name="Fronick C."/>
            <person name="Harrison M."/>
            <person name="Strong C."/>
            <person name="Farmer C."/>
            <person name="Delahaunty K."/>
            <person name="Markovic C."/>
            <person name="Hall O."/>
            <person name="Minx P."/>
            <person name="Tomlinson C."/>
            <person name="Mitreva M."/>
            <person name="Hou S."/>
            <person name="Chen J."/>
            <person name="Wollam A."/>
            <person name="Pepin K.H."/>
            <person name="Johnson M."/>
            <person name="Bhonagiri V."/>
            <person name="Zhang X."/>
            <person name="Suruliraj S."/>
            <person name="Warren W."/>
            <person name="Chinwalla A."/>
            <person name="Mardis E.R."/>
            <person name="Wilson R.K."/>
        </authorList>
    </citation>
    <scope>NUCLEOTIDE SEQUENCE [LARGE SCALE GENOMIC DNA]</scope>
    <source>
        <strain evidence="6 7">DP7</strain>
    </source>
</reference>
<organism evidence="6 7">
    <name type="scientific">Desulfitobacterium hafniense DP7</name>
    <dbReference type="NCBI Taxonomy" id="537010"/>
    <lineage>
        <taxon>Bacteria</taxon>
        <taxon>Bacillati</taxon>
        <taxon>Bacillota</taxon>
        <taxon>Clostridia</taxon>
        <taxon>Eubacteriales</taxon>
        <taxon>Desulfitobacteriaceae</taxon>
        <taxon>Desulfitobacterium</taxon>
    </lineage>
</organism>
<name>G9XU21_DESHA</name>
<dbReference type="PATRIC" id="fig|537010.4.peg.4178"/>
<dbReference type="InterPro" id="IPR004925">
    <property type="entry name" value="HpaB/PvcC/4-BUDH"/>
</dbReference>
<keyword evidence="2" id="KW-0274">FAD</keyword>
<sequence>MIGLKHERKFFFSHSNIERAFNQLIVWEAFKMGVGTYEAYRERLLKMKPNVYLNGQKVDRSGSWIDGGCYVMKQNYDLANDPEYADVCTATSHLTGEKINRFTHIHQSREDLLNKQMMTRLLCHHVGGCTQRCMGSDALNALAVVTYDCDEACGTKYQERFNKYLLYCQENDLICNCAQTDVKGSRNPKYKRAHMQPDPDQFVHVIKTDVDGIGVDGKPCKGIIVRGAKICNSNAPYVDEIIVNPTKFMGKGDEGYALAFALPADWDGIKLMALPGQHHKRKHLEAPFNKVGDVESLTIFDDVFVPEDRVFMNGFDHPDVVQYAGYLALMFAHFHRHSYTGCKTAVSEVIGAQAALVADVNDIAKEHHVREKVCEIISTAELVFAAGQASALRAVKFPNGSWVPDEILTNAGRKLAGQKIYHEYETLADLTGGICASLPTEESFFAPETAELCNKYIMRNPDYTAEETHRVMRMMEDKLCDAFESAQAVAGVHGGGSPLMETITMMSRYDLEPLKDIAKYLAGFEGVKCPRYERPTVTPRAMLDKFKKTQVNTSK</sequence>
<accession>G9XU21</accession>